<dbReference type="InterPro" id="IPR007730">
    <property type="entry name" value="SPOR-like_dom"/>
</dbReference>
<sequence>MRDRDGLEEQNWRTPAPAPRGEDPLAELARLVGQGLPQSRGPAPVRPVEPPAPSPAPAAGGPQPDWVNEIERAFAHLSPRPAQPGVQAQPQEQLAQPDPSQPNPSQPMPEWLRSPAVPVAKEPAPDVYAQEFSRELEGASGTPRPSADDYYAQDAYQLAASGNAPGPDEREWDGYGTQAAPAQNGYGAQQDGYGVYADDGRQQAADDGYDDGYADVGYAEPAPRRRRGLVIAAVALGLGAVALAGTLMFRGGSGESASGEPPVITADGQPVKVEPETPGGAEIPNTNKAIYEHTNQAPTGEGSVVVDNREQPVDINQVLGQQGQAMPQAGETTTTTPPGAAADVTLPEAPEPTSPAMVALGEPKRVRTVSVRPDGSILPSNGRATPTAPAPAAPTIEQLATATPETSSPATPAVTAPAVAEPAAATPAAAPVPRPAGVNRPATRAPMQIAPLQISPQAGRPNQQVAAAPAPAAPQPVSPTAAGGNFTVQLAAPGSEGEARNLFASLQRRHGELSGYSPNIVRAQAGGRTIYRLRVGSFPTRDAATALCVRIQASGGQCFVARN</sequence>
<dbReference type="EMBL" id="JAASQI010000001">
    <property type="protein sequence ID" value="NIJ56809.1"/>
    <property type="molecule type" value="Genomic_DNA"/>
</dbReference>
<gene>
    <name evidence="4" type="ORF">FHS82_000622</name>
</gene>
<dbReference type="Gene3D" id="3.30.70.1070">
    <property type="entry name" value="Sporulation related repeat"/>
    <property type="match status" value="1"/>
</dbReference>
<name>A0ABX0UV24_9HYPH</name>
<accession>A0ABX0UV24</accession>
<dbReference type="SUPFAM" id="SSF110997">
    <property type="entry name" value="Sporulation related repeat"/>
    <property type="match status" value="1"/>
</dbReference>
<dbReference type="Proteomes" id="UP001429580">
    <property type="component" value="Unassembled WGS sequence"/>
</dbReference>
<feature type="compositionally biased region" description="Low complexity" evidence="1">
    <location>
        <begin position="461"/>
        <end position="470"/>
    </location>
</feature>
<organism evidence="4 5">
    <name type="scientific">Pseudochelatococcus lubricantis</name>
    <dbReference type="NCBI Taxonomy" id="1538102"/>
    <lineage>
        <taxon>Bacteria</taxon>
        <taxon>Pseudomonadati</taxon>
        <taxon>Pseudomonadota</taxon>
        <taxon>Alphaproteobacteria</taxon>
        <taxon>Hyphomicrobiales</taxon>
        <taxon>Chelatococcaceae</taxon>
        <taxon>Pseudochelatococcus</taxon>
    </lineage>
</organism>
<evidence type="ECO:0000256" key="2">
    <source>
        <dbReference type="SAM" id="Phobius"/>
    </source>
</evidence>
<comment type="caution">
    <text evidence="4">The sequence shown here is derived from an EMBL/GenBank/DDBJ whole genome shotgun (WGS) entry which is preliminary data.</text>
</comment>
<feature type="compositionally biased region" description="Basic and acidic residues" evidence="1">
    <location>
        <begin position="1"/>
        <end position="11"/>
    </location>
</feature>
<keyword evidence="2" id="KW-0472">Membrane</keyword>
<keyword evidence="2" id="KW-1133">Transmembrane helix</keyword>
<dbReference type="InterPro" id="IPR036680">
    <property type="entry name" value="SPOR-like_sf"/>
</dbReference>
<feature type="compositionally biased region" description="Low complexity" evidence="1">
    <location>
        <begin position="148"/>
        <end position="160"/>
    </location>
</feature>
<evidence type="ECO:0000313" key="5">
    <source>
        <dbReference type="Proteomes" id="UP001429580"/>
    </source>
</evidence>
<keyword evidence="5" id="KW-1185">Reference proteome</keyword>
<evidence type="ECO:0000259" key="3">
    <source>
        <dbReference type="PROSITE" id="PS51724"/>
    </source>
</evidence>
<feature type="transmembrane region" description="Helical" evidence="2">
    <location>
        <begin position="229"/>
        <end position="249"/>
    </location>
</feature>
<evidence type="ECO:0000313" key="4">
    <source>
        <dbReference type="EMBL" id="NIJ56809.1"/>
    </source>
</evidence>
<dbReference type="PROSITE" id="PS51724">
    <property type="entry name" value="SPOR"/>
    <property type="match status" value="1"/>
</dbReference>
<dbReference type="RefSeq" id="WP_208394050.1">
    <property type="nucleotide sequence ID" value="NZ_JAASQI010000001.1"/>
</dbReference>
<reference evidence="4 5" key="1">
    <citation type="submission" date="2020-03" db="EMBL/GenBank/DDBJ databases">
        <title>Genomic Encyclopedia of Type Strains, Phase IV (KMG-IV): sequencing the most valuable type-strain genomes for metagenomic binning, comparative biology and taxonomic classification.</title>
        <authorList>
            <person name="Goeker M."/>
        </authorList>
    </citation>
    <scope>NUCLEOTIDE SEQUENCE [LARGE SCALE GENOMIC DNA]</scope>
    <source>
        <strain evidence="4 5">DSM 103870</strain>
    </source>
</reference>
<feature type="region of interest" description="Disordered" evidence="1">
    <location>
        <begin position="1"/>
        <end position="194"/>
    </location>
</feature>
<feature type="region of interest" description="Disordered" evidence="1">
    <location>
        <begin position="354"/>
        <end position="441"/>
    </location>
</feature>
<feature type="compositionally biased region" description="Low complexity" evidence="1">
    <location>
        <begin position="400"/>
        <end position="431"/>
    </location>
</feature>
<keyword evidence="2" id="KW-0812">Transmembrane</keyword>
<protein>
    <recommendedName>
        <fullName evidence="3">SPOR domain-containing protein</fullName>
    </recommendedName>
</protein>
<dbReference type="Pfam" id="PF05036">
    <property type="entry name" value="SPOR"/>
    <property type="match status" value="1"/>
</dbReference>
<feature type="region of interest" description="Disordered" evidence="1">
    <location>
        <begin position="459"/>
        <end position="478"/>
    </location>
</feature>
<evidence type="ECO:0000256" key="1">
    <source>
        <dbReference type="SAM" id="MobiDB-lite"/>
    </source>
</evidence>
<feature type="compositionally biased region" description="Pro residues" evidence="1">
    <location>
        <begin position="44"/>
        <end position="56"/>
    </location>
</feature>
<proteinExistence type="predicted"/>
<feature type="domain" description="SPOR" evidence="3">
    <location>
        <begin position="480"/>
        <end position="563"/>
    </location>
</feature>